<evidence type="ECO:0000259" key="8">
    <source>
        <dbReference type="Pfam" id="PF00884"/>
    </source>
</evidence>
<keyword evidence="4 7" id="KW-0732">Signal</keyword>
<dbReference type="PROSITE" id="PS00149">
    <property type="entry name" value="SULFATASE_2"/>
    <property type="match status" value="1"/>
</dbReference>
<evidence type="ECO:0000313" key="9">
    <source>
        <dbReference type="EMBL" id="WED64267.1"/>
    </source>
</evidence>
<proteinExistence type="inferred from homology"/>
<evidence type="ECO:0000256" key="6">
    <source>
        <dbReference type="ARBA" id="ARBA00022837"/>
    </source>
</evidence>
<evidence type="ECO:0000256" key="2">
    <source>
        <dbReference type="ARBA" id="ARBA00008779"/>
    </source>
</evidence>
<reference evidence="9" key="1">
    <citation type="submission" date="2023-03" db="EMBL/GenBank/DDBJ databases">
        <title>Lomoglobus Profundus gen. nov., sp. nov., a novel member of the phylum Verrucomicrobia, isolated from deep-marine sediment of South China Sea.</title>
        <authorList>
            <person name="Ahmad T."/>
            <person name="Ishaq S.E."/>
            <person name="Wang F."/>
        </authorList>
    </citation>
    <scope>NUCLEOTIDE SEQUENCE</scope>
    <source>
        <strain evidence="9">LMO-M01</strain>
    </source>
</reference>
<dbReference type="InterPro" id="IPR035874">
    <property type="entry name" value="IDS"/>
</dbReference>
<dbReference type="CDD" id="cd16030">
    <property type="entry name" value="iduronate-2-sulfatase"/>
    <property type="match status" value="1"/>
</dbReference>
<keyword evidence="10" id="KW-1185">Reference proteome</keyword>
<accession>A0AAF0A0J1</accession>
<evidence type="ECO:0000256" key="7">
    <source>
        <dbReference type="SAM" id="SignalP"/>
    </source>
</evidence>
<comment type="similarity">
    <text evidence="2">Belongs to the sulfatase family.</text>
</comment>
<feature type="chain" id="PRO_5042072128" evidence="7">
    <location>
        <begin position="25"/>
        <end position="505"/>
    </location>
</feature>
<sequence length="505" mass="56212">MNRFKIPLSPMLAISLLFTATSLAAQTEKPAPLNVLFISIDDLRTEVGSYGIARALTPHIDRLATQGVKFDRAYAQYPLCNPSRVSMLTGRYPRTSQLYGNRDWFNAWYPDWVSLPKYFKQHGYTTIRAGKIFHGDRIDDAAAWTIGGVPHHFTTPRPDHIVADRPITVAEEQERLATMRAGDIARAPGSDFWKAVDDPTELAELADTRNTDKAIAQLRTWQPGDAPFFIGLGLVKPHTPLIAPKRFFDLYNVDDLTLPVDFARRPQVPAGFPAGSIREINADLFIERDATDLESREVIRAYLACTSYVDWNVGRVLAALDEAGLRESTLIVLWSDHGYQLGEKGKWSKAGSLWEQGVHVPLIIQAPHAAGNGHSSPRVVALIDLYATMADVCDLPIPSEIEGRSLRPLLDNPTAPWPHVAYAVWSERNRGINGVVVRDERWRYAEFFGPGAGAFLTDSVNDPHELTNLVDDPRYADVVARLALLARTHVDGTTEPTPDAWPLVR</sequence>
<keyword evidence="6" id="KW-0106">Calcium</keyword>
<keyword evidence="3" id="KW-0479">Metal-binding</keyword>
<dbReference type="EMBL" id="CP119075">
    <property type="protein sequence ID" value="WED64267.1"/>
    <property type="molecule type" value="Genomic_DNA"/>
</dbReference>
<organism evidence="9 10">
    <name type="scientific">Synoicihabitans lomoniglobus</name>
    <dbReference type="NCBI Taxonomy" id="2909285"/>
    <lineage>
        <taxon>Bacteria</taxon>
        <taxon>Pseudomonadati</taxon>
        <taxon>Verrucomicrobiota</taxon>
        <taxon>Opitutia</taxon>
        <taxon>Opitutales</taxon>
        <taxon>Opitutaceae</taxon>
        <taxon>Synoicihabitans</taxon>
    </lineage>
</organism>
<dbReference type="Proteomes" id="UP001218638">
    <property type="component" value="Chromosome"/>
</dbReference>
<evidence type="ECO:0000313" key="10">
    <source>
        <dbReference type="Proteomes" id="UP001218638"/>
    </source>
</evidence>
<dbReference type="Pfam" id="PF00884">
    <property type="entry name" value="Sulfatase"/>
    <property type="match status" value="1"/>
</dbReference>
<dbReference type="SUPFAM" id="SSF53649">
    <property type="entry name" value="Alkaline phosphatase-like"/>
    <property type="match status" value="1"/>
</dbReference>
<dbReference type="PANTHER" id="PTHR45953">
    <property type="entry name" value="IDURONATE 2-SULFATASE"/>
    <property type="match status" value="1"/>
</dbReference>
<dbReference type="AlphaFoldDB" id="A0AAF0A0J1"/>
<protein>
    <submittedName>
        <fullName evidence="9">Sulfatase</fullName>
    </submittedName>
</protein>
<dbReference type="PANTHER" id="PTHR45953:SF1">
    <property type="entry name" value="IDURONATE 2-SULFATASE"/>
    <property type="match status" value="1"/>
</dbReference>
<evidence type="ECO:0000256" key="3">
    <source>
        <dbReference type="ARBA" id="ARBA00022723"/>
    </source>
</evidence>
<dbReference type="InterPro" id="IPR000917">
    <property type="entry name" value="Sulfatase_N"/>
</dbReference>
<dbReference type="InterPro" id="IPR017850">
    <property type="entry name" value="Alkaline_phosphatase_core_sf"/>
</dbReference>
<evidence type="ECO:0000256" key="4">
    <source>
        <dbReference type="ARBA" id="ARBA00022729"/>
    </source>
</evidence>
<evidence type="ECO:0000256" key="1">
    <source>
        <dbReference type="ARBA" id="ARBA00001913"/>
    </source>
</evidence>
<dbReference type="GO" id="GO:0005737">
    <property type="term" value="C:cytoplasm"/>
    <property type="evidence" value="ECO:0007669"/>
    <property type="project" value="TreeGrafter"/>
</dbReference>
<gene>
    <name evidence="9" type="ORF">PXH66_18170</name>
</gene>
<dbReference type="GO" id="GO:0004423">
    <property type="term" value="F:iduronate-2-sulfatase activity"/>
    <property type="evidence" value="ECO:0007669"/>
    <property type="project" value="InterPro"/>
</dbReference>
<feature type="domain" description="Sulfatase N-terminal" evidence="8">
    <location>
        <begin position="34"/>
        <end position="393"/>
    </location>
</feature>
<dbReference type="Gene3D" id="3.40.720.10">
    <property type="entry name" value="Alkaline Phosphatase, subunit A"/>
    <property type="match status" value="1"/>
</dbReference>
<name>A0AAF0A0J1_9BACT</name>
<dbReference type="InterPro" id="IPR024607">
    <property type="entry name" value="Sulfatase_CS"/>
</dbReference>
<keyword evidence="5" id="KW-0378">Hydrolase</keyword>
<comment type="cofactor">
    <cofactor evidence="1">
        <name>Ca(2+)</name>
        <dbReference type="ChEBI" id="CHEBI:29108"/>
    </cofactor>
</comment>
<dbReference type="KEGG" id="slom:PXH66_18170"/>
<dbReference type="GO" id="GO:0046872">
    <property type="term" value="F:metal ion binding"/>
    <property type="evidence" value="ECO:0007669"/>
    <property type="project" value="UniProtKB-KW"/>
</dbReference>
<feature type="signal peptide" evidence="7">
    <location>
        <begin position="1"/>
        <end position="24"/>
    </location>
</feature>
<dbReference type="RefSeq" id="WP_330931068.1">
    <property type="nucleotide sequence ID" value="NZ_CP119075.1"/>
</dbReference>
<evidence type="ECO:0000256" key="5">
    <source>
        <dbReference type="ARBA" id="ARBA00022801"/>
    </source>
</evidence>